<comment type="similarity">
    <text evidence="6">Belongs to the tRNA(Ile)-lysidine synthase family.</text>
</comment>
<dbReference type="GO" id="GO:0005737">
    <property type="term" value="C:cytoplasm"/>
    <property type="evidence" value="ECO:0007669"/>
    <property type="project" value="UniProtKB-SubCell"/>
</dbReference>
<comment type="catalytic activity">
    <reaction evidence="5 6">
        <text>cytidine(34) in tRNA(Ile2) + L-lysine + ATP = lysidine(34) in tRNA(Ile2) + AMP + diphosphate + H(+)</text>
        <dbReference type="Rhea" id="RHEA:43744"/>
        <dbReference type="Rhea" id="RHEA-COMP:10625"/>
        <dbReference type="Rhea" id="RHEA-COMP:10670"/>
        <dbReference type="ChEBI" id="CHEBI:15378"/>
        <dbReference type="ChEBI" id="CHEBI:30616"/>
        <dbReference type="ChEBI" id="CHEBI:32551"/>
        <dbReference type="ChEBI" id="CHEBI:33019"/>
        <dbReference type="ChEBI" id="CHEBI:82748"/>
        <dbReference type="ChEBI" id="CHEBI:83665"/>
        <dbReference type="ChEBI" id="CHEBI:456215"/>
        <dbReference type="EC" id="6.3.4.19"/>
    </reaction>
</comment>
<evidence type="ECO:0000256" key="5">
    <source>
        <dbReference type="ARBA" id="ARBA00048539"/>
    </source>
</evidence>
<evidence type="ECO:0000256" key="3">
    <source>
        <dbReference type="ARBA" id="ARBA00022741"/>
    </source>
</evidence>
<organism evidence="8 9">
    <name type="scientific">Haloferula luteola</name>
    <dbReference type="NCBI Taxonomy" id="595692"/>
    <lineage>
        <taxon>Bacteria</taxon>
        <taxon>Pseudomonadati</taxon>
        <taxon>Verrucomicrobiota</taxon>
        <taxon>Verrucomicrobiia</taxon>
        <taxon>Verrucomicrobiales</taxon>
        <taxon>Verrucomicrobiaceae</taxon>
        <taxon>Haloferula</taxon>
    </lineage>
</organism>
<dbReference type="GO" id="GO:0032267">
    <property type="term" value="F:tRNA(Ile)-lysidine synthase activity"/>
    <property type="evidence" value="ECO:0007669"/>
    <property type="project" value="UniProtKB-EC"/>
</dbReference>
<dbReference type="GO" id="GO:0006400">
    <property type="term" value="P:tRNA modification"/>
    <property type="evidence" value="ECO:0007669"/>
    <property type="project" value="UniProtKB-UniRule"/>
</dbReference>
<comment type="function">
    <text evidence="6">Ligates lysine onto the cytidine present at position 34 of the AUA codon-specific tRNA(Ile) that contains the anticodon CAU, in an ATP-dependent manner. Cytidine is converted to lysidine, thus changing the amino acid specificity of the tRNA from methionine to isoleucine.</text>
</comment>
<evidence type="ECO:0000256" key="4">
    <source>
        <dbReference type="ARBA" id="ARBA00022840"/>
    </source>
</evidence>
<gene>
    <name evidence="6" type="primary">tilS</name>
    <name evidence="8" type="ORF">HNR46_003025</name>
</gene>
<dbReference type="SUPFAM" id="SSF52402">
    <property type="entry name" value="Adenine nucleotide alpha hydrolases-like"/>
    <property type="match status" value="1"/>
</dbReference>
<dbReference type="Pfam" id="PF01171">
    <property type="entry name" value="ATP_bind_3"/>
    <property type="match status" value="1"/>
</dbReference>
<accession>A0A840V3A1</accession>
<dbReference type="HAMAP" id="MF_01161">
    <property type="entry name" value="tRNA_Ile_lys_synt"/>
    <property type="match status" value="1"/>
</dbReference>
<keyword evidence="1 6" id="KW-0436">Ligase</keyword>
<dbReference type="NCBIfam" id="TIGR02432">
    <property type="entry name" value="lysidine_TilS_N"/>
    <property type="match status" value="1"/>
</dbReference>
<dbReference type="EC" id="6.3.4.19" evidence="6"/>
<evidence type="ECO:0000256" key="6">
    <source>
        <dbReference type="HAMAP-Rule" id="MF_01161"/>
    </source>
</evidence>
<reference evidence="8 9" key="1">
    <citation type="submission" date="2020-08" db="EMBL/GenBank/DDBJ databases">
        <title>Genomic Encyclopedia of Type Strains, Phase IV (KMG-IV): sequencing the most valuable type-strain genomes for metagenomic binning, comparative biology and taxonomic classification.</title>
        <authorList>
            <person name="Goeker M."/>
        </authorList>
    </citation>
    <scope>NUCLEOTIDE SEQUENCE [LARGE SCALE GENOMIC DNA]</scope>
    <source>
        <strain evidence="8 9">YC6886</strain>
    </source>
</reference>
<evidence type="ECO:0000259" key="7">
    <source>
        <dbReference type="Pfam" id="PF01171"/>
    </source>
</evidence>
<protein>
    <recommendedName>
        <fullName evidence="6">tRNA(Ile)-lysidine synthase</fullName>
        <ecNumber evidence="6">6.3.4.19</ecNumber>
    </recommendedName>
    <alternativeName>
        <fullName evidence="6">tRNA(Ile)-2-lysyl-cytidine synthase</fullName>
    </alternativeName>
    <alternativeName>
        <fullName evidence="6">tRNA(Ile)-lysidine synthetase</fullName>
    </alternativeName>
</protein>
<dbReference type="PANTHER" id="PTHR43033">
    <property type="entry name" value="TRNA(ILE)-LYSIDINE SYNTHASE-RELATED"/>
    <property type="match status" value="1"/>
</dbReference>
<comment type="caution">
    <text evidence="8">The sequence shown here is derived from an EMBL/GenBank/DDBJ whole genome shotgun (WGS) entry which is preliminary data.</text>
</comment>
<dbReference type="PANTHER" id="PTHR43033:SF1">
    <property type="entry name" value="TRNA(ILE)-LYSIDINE SYNTHASE-RELATED"/>
    <property type="match status" value="1"/>
</dbReference>
<dbReference type="GO" id="GO:0005524">
    <property type="term" value="F:ATP binding"/>
    <property type="evidence" value="ECO:0007669"/>
    <property type="project" value="UniProtKB-UniRule"/>
</dbReference>
<dbReference type="RefSeq" id="WP_184020096.1">
    <property type="nucleotide sequence ID" value="NZ_JACHFD010000015.1"/>
</dbReference>
<evidence type="ECO:0000313" key="8">
    <source>
        <dbReference type="EMBL" id="MBB5352777.1"/>
    </source>
</evidence>
<feature type="domain" description="tRNA(Ile)-lysidine/2-thiocytidine synthase N-terminal" evidence="7">
    <location>
        <begin position="45"/>
        <end position="227"/>
    </location>
</feature>
<proteinExistence type="inferred from homology"/>
<dbReference type="CDD" id="cd01992">
    <property type="entry name" value="TilS_N"/>
    <property type="match status" value="1"/>
</dbReference>
<keyword evidence="4 6" id="KW-0067">ATP-binding</keyword>
<evidence type="ECO:0000313" key="9">
    <source>
        <dbReference type="Proteomes" id="UP000557717"/>
    </source>
</evidence>
<keyword evidence="2 6" id="KW-0819">tRNA processing</keyword>
<dbReference type="InterPro" id="IPR014729">
    <property type="entry name" value="Rossmann-like_a/b/a_fold"/>
</dbReference>
<keyword evidence="6" id="KW-0963">Cytoplasm</keyword>
<dbReference type="AlphaFoldDB" id="A0A840V3A1"/>
<sequence>MDMGRAGLGVEEEDAGLSWERELSEVEWMLVGSSWFKKARKDLRYLVGVSGGADSVALLHGLKEAGFEDLVVCHLDHGLRGQESVGDREFVEALAHALGCAFEEGRWDGAKWKGREGSMETVAREARRQFFEECAIRWEAPRVILGHHADDQAETALWHLLRGSRGVSAMKEVQIWEVGGGTLEWIRPLLGCRRAELRAWLRSRGLIWREDGTNGEPIAVRNRLRNELLPLAESIIRRDPVEALCRALRGDEELREIEAWAVEQAGAVDPQGRLHAGRLRCLPPALRGACVYRYLVARGLSGVDRAVVGRVVGMLEEKGASRVPLPGGRMMRRKEGRLWVE</sequence>
<evidence type="ECO:0000256" key="2">
    <source>
        <dbReference type="ARBA" id="ARBA00022694"/>
    </source>
</evidence>
<comment type="domain">
    <text evidence="6">The N-terminal region contains the highly conserved SGGXDS motif, predicted to be a P-loop motif involved in ATP binding.</text>
</comment>
<comment type="subcellular location">
    <subcellularLocation>
        <location evidence="6">Cytoplasm</location>
    </subcellularLocation>
</comment>
<name>A0A840V3A1_9BACT</name>
<keyword evidence="3 6" id="KW-0547">Nucleotide-binding</keyword>
<dbReference type="InterPro" id="IPR012795">
    <property type="entry name" value="tRNA_Ile_lys_synt_N"/>
</dbReference>
<dbReference type="InterPro" id="IPR011063">
    <property type="entry name" value="TilS/TtcA_N"/>
</dbReference>
<evidence type="ECO:0000256" key="1">
    <source>
        <dbReference type="ARBA" id="ARBA00022598"/>
    </source>
</evidence>
<feature type="binding site" evidence="6">
    <location>
        <begin position="50"/>
        <end position="55"/>
    </location>
    <ligand>
        <name>ATP</name>
        <dbReference type="ChEBI" id="CHEBI:30616"/>
    </ligand>
</feature>
<dbReference type="EMBL" id="JACHFD010000015">
    <property type="protein sequence ID" value="MBB5352777.1"/>
    <property type="molecule type" value="Genomic_DNA"/>
</dbReference>
<keyword evidence="9" id="KW-1185">Reference proteome</keyword>
<dbReference type="Proteomes" id="UP000557717">
    <property type="component" value="Unassembled WGS sequence"/>
</dbReference>
<dbReference type="InterPro" id="IPR012094">
    <property type="entry name" value="tRNA_Ile_lys_synt"/>
</dbReference>
<dbReference type="Gene3D" id="3.40.50.620">
    <property type="entry name" value="HUPs"/>
    <property type="match status" value="1"/>
</dbReference>